<dbReference type="OrthoDB" id="1925749at2759"/>
<dbReference type="EMBL" id="JAKUCV010000678">
    <property type="protein sequence ID" value="KAJ4849184.1"/>
    <property type="molecule type" value="Genomic_DNA"/>
</dbReference>
<name>A0A9Q0GFC0_9ROSI</name>
<dbReference type="AlphaFoldDB" id="A0A9Q0GFC0"/>
<proteinExistence type="predicted"/>
<reference evidence="3" key="1">
    <citation type="submission" date="2022-02" db="EMBL/GenBank/DDBJ databases">
        <authorList>
            <person name="Henning P.M."/>
            <person name="McCubbin A.G."/>
            <person name="Shore J.S."/>
        </authorList>
    </citation>
    <scope>NUCLEOTIDE SEQUENCE</scope>
    <source>
        <strain evidence="3">F60SS</strain>
        <tissue evidence="3">Leaves</tissue>
    </source>
</reference>
<dbReference type="SMART" id="SM00535">
    <property type="entry name" value="RIBOc"/>
    <property type="match status" value="1"/>
</dbReference>
<keyword evidence="1" id="KW-0732">Signal</keyword>
<organism evidence="3 4">
    <name type="scientific">Turnera subulata</name>
    <dbReference type="NCBI Taxonomy" id="218843"/>
    <lineage>
        <taxon>Eukaryota</taxon>
        <taxon>Viridiplantae</taxon>
        <taxon>Streptophyta</taxon>
        <taxon>Embryophyta</taxon>
        <taxon>Tracheophyta</taxon>
        <taxon>Spermatophyta</taxon>
        <taxon>Magnoliopsida</taxon>
        <taxon>eudicotyledons</taxon>
        <taxon>Gunneridae</taxon>
        <taxon>Pentapetalae</taxon>
        <taxon>rosids</taxon>
        <taxon>fabids</taxon>
        <taxon>Malpighiales</taxon>
        <taxon>Passifloraceae</taxon>
        <taxon>Turnera</taxon>
    </lineage>
</organism>
<dbReference type="Proteomes" id="UP001141552">
    <property type="component" value="Unassembled WGS sequence"/>
</dbReference>
<sequence>MELPILKLVFLVIVVYLSQVSAAEKDLSFGLLESSFDSDLDRLQKDIGYTFKNIGYLRQAMTHASFSQENNNALSILGSHVIESSVSLLALRQNIDVSPKDVGLKIAEMATSCSVDGLRLKLNKVVRVSSNTDPSAPKVVCGAFRAIFGAVAVDNNKVDDAVSVFWSVHGVPSGKALSS</sequence>
<dbReference type="Gene3D" id="1.10.1520.10">
    <property type="entry name" value="Ribonuclease III domain"/>
    <property type="match status" value="1"/>
</dbReference>
<evidence type="ECO:0000256" key="1">
    <source>
        <dbReference type="SAM" id="SignalP"/>
    </source>
</evidence>
<dbReference type="InterPro" id="IPR036389">
    <property type="entry name" value="RNase_III_sf"/>
</dbReference>
<evidence type="ECO:0000259" key="2">
    <source>
        <dbReference type="PROSITE" id="PS50142"/>
    </source>
</evidence>
<evidence type="ECO:0000313" key="3">
    <source>
        <dbReference type="EMBL" id="KAJ4849184.1"/>
    </source>
</evidence>
<dbReference type="InterPro" id="IPR000999">
    <property type="entry name" value="RNase_III_dom"/>
</dbReference>
<evidence type="ECO:0000313" key="4">
    <source>
        <dbReference type="Proteomes" id="UP001141552"/>
    </source>
</evidence>
<dbReference type="GO" id="GO:0006396">
    <property type="term" value="P:RNA processing"/>
    <property type="evidence" value="ECO:0007669"/>
    <property type="project" value="InterPro"/>
</dbReference>
<dbReference type="SUPFAM" id="SSF69065">
    <property type="entry name" value="RNase III domain-like"/>
    <property type="match status" value="1"/>
</dbReference>
<feature type="domain" description="RNase III" evidence="2">
    <location>
        <begin position="40"/>
        <end position="156"/>
    </location>
</feature>
<dbReference type="PROSITE" id="PS50142">
    <property type="entry name" value="RNASE_3_2"/>
    <property type="match status" value="1"/>
</dbReference>
<accession>A0A9Q0GFC0</accession>
<comment type="caution">
    <text evidence="3">The sequence shown here is derived from an EMBL/GenBank/DDBJ whole genome shotgun (WGS) entry which is preliminary data.</text>
</comment>
<protein>
    <recommendedName>
        <fullName evidence="2">RNase III domain-containing protein</fullName>
    </recommendedName>
</protein>
<keyword evidence="4" id="KW-1185">Reference proteome</keyword>
<feature type="chain" id="PRO_5040157271" description="RNase III domain-containing protein" evidence="1">
    <location>
        <begin position="23"/>
        <end position="179"/>
    </location>
</feature>
<gene>
    <name evidence="3" type="ORF">Tsubulata_044775</name>
</gene>
<feature type="signal peptide" evidence="1">
    <location>
        <begin position="1"/>
        <end position="22"/>
    </location>
</feature>
<dbReference type="GO" id="GO:0004525">
    <property type="term" value="F:ribonuclease III activity"/>
    <property type="evidence" value="ECO:0007669"/>
    <property type="project" value="InterPro"/>
</dbReference>
<reference evidence="3" key="2">
    <citation type="journal article" date="2023" name="Plants (Basel)">
        <title>Annotation of the Turnera subulata (Passifloraceae) Draft Genome Reveals the S-Locus Evolved after the Divergence of Turneroideae from Passifloroideae in a Stepwise Manner.</title>
        <authorList>
            <person name="Henning P.M."/>
            <person name="Roalson E.H."/>
            <person name="Mir W."/>
            <person name="McCubbin A.G."/>
            <person name="Shore J.S."/>
        </authorList>
    </citation>
    <scope>NUCLEOTIDE SEQUENCE</scope>
    <source>
        <strain evidence="3">F60SS</strain>
    </source>
</reference>